<sequence length="280" mass="33140">MFIVQILPYNWNSYFIVHQKDNLFKKSFIYYLNKENTLNIFIMKLGSFLSIYIIFCGIIFSPPSKNKPNFNWDAINYDSISRYSWRFPIKYCVDFPHYEDNVTKAINEFKSNTCISFKKVKKCQNLTEGIAFKIKVLYQFGCSYDGTTKDKKIHKVYITESCTKNSVLLIKLIFQALGIVYHEYHNNRDSYVTLHNETAVIFKYPYFPDESIDYRVLNVSYDYGSIMHSPSKIGFEKNFRFLSETNFIAMTFVKKIQLPVRMMVILIQEIVLVVFVQMDL</sequence>
<feature type="domain" description="Peptidase M12A" evidence="2">
    <location>
        <begin position="98"/>
        <end position="231"/>
    </location>
</feature>
<dbReference type="SUPFAM" id="SSF55486">
    <property type="entry name" value="Metalloproteases ('zincins'), catalytic domain"/>
    <property type="match status" value="1"/>
</dbReference>
<dbReference type="Gene3D" id="3.40.390.10">
    <property type="entry name" value="Collagenase (Catalytic Domain)"/>
    <property type="match status" value="1"/>
</dbReference>
<evidence type="ECO:0000256" key="1">
    <source>
        <dbReference type="SAM" id="Phobius"/>
    </source>
</evidence>
<keyword evidence="1" id="KW-0472">Membrane</keyword>
<dbReference type="GO" id="GO:0004222">
    <property type="term" value="F:metalloendopeptidase activity"/>
    <property type="evidence" value="ECO:0007669"/>
    <property type="project" value="InterPro"/>
</dbReference>
<proteinExistence type="predicted"/>
<dbReference type="PANTHER" id="PTHR10127">
    <property type="entry name" value="DISCOIDIN, CUB, EGF, LAMININ , AND ZINC METALLOPROTEASE DOMAIN CONTAINING"/>
    <property type="match status" value="1"/>
</dbReference>
<feature type="transmembrane region" description="Helical" evidence="1">
    <location>
        <begin position="40"/>
        <end position="60"/>
    </location>
</feature>
<dbReference type="Proteomes" id="UP000038045">
    <property type="component" value="Unplaced"/>
</dbReference>
<organism evidence="3 4">
    <name type="scientific">Parastrongyloides trichosuri</name>
    <name type="common">Possum-specific nematode worm</name>
    <dbReference type="NCBI Taxonomy" id="131310"/>
    <lineage>
        <taxon>Eukaryota</taxon>
        <taxon>Metazoa</taxon>
        <taxon>Ecdysozoa</taxon>
        <taxon>Nematoda</taxon>
        <taxon>Chromadorea</taxon>
        <taxon>Rhabditida</taxon>
        <taxon>Tylenchina</taxon>
        <taxon>Panagrolaimomorpha</taxon>
        <taxon>Strongyloidoidea</taxon>
        <taxon>Strongyloididae</taxon>
        <taxon>Parastrongyloides</taxon>
    </lineage>
</organism>
<keyword evidence="1" id="KW-0812">Transmembrane</keyword>
<name>A0A0N4ZZX7_PARTI</name>
<dbReference type="WBParaSite" id="PTRK_0001459710.1">
    <property type="protein sequence ID" value="PTRK_0001459710.1"/>
    <property type="gene ID" value="PTRK_0001459710"/>
</dbReference>
<dbReference type="Pfam" id="PF01400">
    <property type="entry name" value="Astacin"/>
    <property type="match status" value="1"/>
</dbReference>
<dbReference type="AlphaFoldDB" id="A0A0N4ZZX7"/>
<protein>
    <submittedName>
        <fullName evidence="4">Astacin domain-containing protein</fullName>
    </submittedName>
</protein>
<dbReference type="PANTHER" id="PTHR10127:SF883">
    <property type="entry name" value="ZINC METALLOPROTEINASE NAS-8"/>
    <property type="match status" value="1"/>
</dbReference>
<dbReference type="InterPro" id="IPR001506">
    <property type="entry name" value="Peptidase_M12A"/>
</dbReference>
<reference evidence="4" key="1">
    <citation type="submission" date="2017-02" db="UniProtKB">
        <authorList>
            <consortium name="WormBaseParasite"/>
        </authorList>
    </citation>
    <scope>IDENTIFICATION</scope>
</reference>
<accession>A0A0N4ZZX7</accession>
<evidence type="ECO:0000259" key="2">
    <source>
        <dbReference type="Pfam" id="PF01400"/>
    </source>
</evidence>
<keyword evidence="1" id="KW-1133">Transmembrane helix</keyword>
<evidence type="ECO:0000313" key="4">
    <source>
        <dbReference type="WBParaSite" id="PTRK_0001459710.1"/>
    </source>
</evidence>
<dbReference type="GO" id="GO:0006508">
    <property type="term" value="P:proteolysis"/>
    <property type="evidence" value="ECO:0007669"/>
    <property type="project" value="InterPro"/>
</dbReference>
<evidence type="ECO:0000313" key="3">
    <source>
        <dbReference type="Proteomes" id="UP000038045"/>
    </source>
</evidence>
<keyword evidence="3" id="KW-1185">Reference proteome</keyword>
<dbReference type="InterPro" id="IPR024079">
    <property type="entry name" value="MetalloPept_cat_dom_sf"/>
</dbReference>